<dbReference type="InterPro" id="IPR036259">
    <property type="entry name" value="MFS_trans_sf"/>
</dbReference>
<keyword evidence="5 6" id="KW-0472">Membrane</keyword>
<dbReference type="Pfam" id="PF07690">
    <property type="entry name" value="MFS_1"/>
    <property type="match status" value="1"/>
</dbReference>
<dbReference type="SUPFAM" id="SSF103473">
    <property type="entry name" value="MFS general substrate transporter"/>
    <property type="match status" value="1"/>
</dbReference>
<name>A0A1B1AN87_9PROT</name>
<dbReference type="InParanoid" id="A0A1B1AN87"/>
<feature type="transmembrane region" description="Helical" evidence="6">
    <location>
        <begin position="124"/>
        <end position="149"/>
    </location>
</feature>
<feature type="transmembrane region" description="Helical" evidence="6">
    <location>
        <begin position="281"/>
        <end position="303"/>
    </location>
</feature>
<evidence type="ECO:0000313" key="9">
    <source>
        <dbReference type="Proteomes" id="UP000092498"/>
    </source>
</evidence>
<feature type="transmembrane region" description="Helical" evidence="6">
    <location>
        <begin position="342"/>
        <end position="366"/>
    </location>
</feature>
<proteinExistence type="predicted"/>
<dbReference type="AlphaFoldDB" id="A0A1B1AN87"/>
<evidence type="ECO:0000259" key="7">
    <source>
        <dbReference type="PROSITE" id="PS50850"/>
    </source>
</evidence>
<dbReference type="GO" id="GO:0016020">
    <property type="term" value="C:membrane"/>
    <property type="evidence" value="ECO:0007669"/>
    <property type="project" value="UniProtKB-SubCell"/>
</dbReference>
<evidence type="ECO:0000256" key="5">
    <source>
        <dbReference type="ARBA" id="ARBA00023136"/>
    </source>
</evidence>
<dbReference type="InterPro" id="IPR011701">
    <property type="entry name" value="MFS"/>
</dbReference>
<dbReference type="PROSITE" id="PS50850">
    <property type="entry name" value="MFS"/>
    <property type="match status" value="1"/>
</dbReference>
<feature type="transmembrane region" description="Helical" evidence="6">
    <location>
        <begin position="378"/>
        <end position="400"/>
    </location>
</feature>
<comment type="subcellular location">
    <subcellularLocation>
        <location evidence="1">Membrane</location>
        <topology evidence="1">Multi-pass membrane protein</topology>
    </subcellularLocation>
</comment>
<evidence type="ECO:0000256" key="2">
    <source>
        <dbReference type="ARBA" id="ARBA00022448"/>
    </source>
</evidence>
<feature type="transmembrane region" description="Helical" evidence="6">
    <location>
        <begin position="248"/>
        <end position="269"/>
    </location>
</feature>
<dbReference type="GO" id="GO:0022857">
    <property type="term" value="F:transmembrane transporter activity"/>
    <property type="evidence" value="ECO:0007669"/>
    <property type="project" value="InterPro"/>
</dbReference>
<dbReference type="KEGG" id="cbot:ATE48_11250"/>
<keyword evidence="2" id="KW-0813">Transport</keyword>
<keyword evidence="3 6" id="KW-0812">Transmembrane</keyword>
<dbReference type="EMBL" id="CP013244">
    <property type="protein sequence ID" value="ANP48038.1"/>
    <property type="molecule type" value="Genomic_DNA"/>
</dbReference>
<keyword evidence="9" id="KW-1185">Reference proteome</keyword>
<dbReference type="Gene3D" id="1.20.1250.20">
    <property type="entry name" value="MFS general substrate transporter like domains"/>
    <property type="match status" value="1"/>
</dbReference>
<evidence type="ECO:0000256" key="3">
    <source>
        <dbReference type="ARBA" id="ARBA00022692"/>
    </source>
</evidence>
<evidence type="ECO:0000313" key="8">
    <source>
        <dbReference type="EMBL" id="ANP48038.1"/>
    </source>
</evidence>
<feature type="transmembrane region" description="Helical" evidence="6">
    <location>
        <begin position="211"/>
        <end position="236"/>
    </location>
</feature>
<evidence type="ECO:0000256" key="4">
    <source>
        <dbReference type="ARBA" id="ARBA00022989"/>
    </source>
</evidence>
<feature type="transmembrane region" description="Helical" evidence="6">
    <location>
        <begin position="161"/>
        <end position="181"/>
    </location>
</feature>
<protein>
    <recommendedName>
        <fullName evidence="7">Major facilitator superfamily (MFS) profile domain-containing protein</fullName>
    </recommendedName>
</protein>
<feature type="domain" description="Major facilitator superfamily (MFS) profile" evidence="7">
    <location>
        <begin position="1"/>
        <end position="405"/>
    </location>
</feature>
<evidence type="ECO:0000256" key="1">
    <source>
        <dbReference type="ARBA" id="ARBA00004141"/>
    </source>
</evidence>
<dbReference type="InterPro" id="IPR020846">
    <property type="entry name" value="MFS_dom"/>
</dbReference>
<dbReference type="PANTHER" id="PTHR23505:SF79">
    <property type="entry name" value="PROTEIN SPINSTER"/>
    <property type="match status" value="1"/>
</dbReference>
<gene>
    <name evidence="8" type="ORF">ATE48_11250</name>
</gene>
<accession>A0A1B1AN87</accession>
<organism evidence="8 9">
    <name type="scientific">Candidatus Viadribacter manganicus</name>
    <dbReference type="NCBI Taxonomy" id="1759059"/>
    <lineage>
        <taxon>Bacteria</taxon>
        <taxon>Pseudomonadati</taxon>
        <taxon>Pseudomonadota</taxon>
        <taxon>Alphaproteobacteria</taxon>
        <taxon>Hyphomonadales</taxon>
        <taxon>Hyphomonadaceae</taxon>
        <taxon>Candidatus Viadribacter</taxon>
    </lineage>
</organism>
<dbReference type="InterPro" id="IPR044770">
    <property type="entry name" value="MFS_spinster-like"/>
</dbReference>
<dbReference type="PANTHER" id="PTHR23505">
    <property type="entry name" value="SPINSTER"/>
    <property type="match status" value="1"/>
</dbReference>
<feature type="transmembrane region" description="Helical" evidence="6">
    <location>
        <begin position="63"/>
        <end position="84"/>
    </location>
</feature>
<feature type="transmembrane region" description="Helical" evidence="6">
    <location>
        <begin position="90"/>
        <end position="112"/>
    </location>
</feature>
<feature type="transmembrane region" description="Helical" evidence="6">
    <location>
        <begin position="309"/>
        <end position="335"/>
    </location>
</feature>
<feature type="transmembrane region" description="Helical" evidence="6">
    <location>
        <begin position="34"/>
        <end position="51"/>
    </location>
</feature>
<reference evidence="8 9" key="1">
    <citation type="submission" date="2015-11" db="EMBL/GenBank/DDBJ databases">
        <title>Whole-Genome Sequence of Candidatus Oderbacter manganicum from the National Park Lower Oder Valley, Germany.</title>
        <authorList>
            <person name="Braun B."/>
            <person name="Liere K."/>
            <person name="Szewzyk U."/>
        </authorList>
    </citation>
    <scope>NUCLEOTIDE SEQUENCE [LARGE SCALE GENOMIC DNA]</scope>
    <source>
        <strain evidence="8 9">OTSz_A_272</strain>
    </source>
</reference>
<evidence type="ECO:0000256" key="6">
    <source>
        <dbReference type="SAM" id="Phobius"/>
    </source>
</evidence>
<dbReference type="Proteomes" id="UP000092498">
    <property type="component" value="Chromosome"/>
</dbReference>
<sequence>MLSMTIASASAMRTVFSPVQEVVSQALSFSDFQMSLLQGLAISIPIGLLAIPVGRITDRGNRALLLFGLALLWTAGTALTAFATEFWQIFATRMLAGIGAFSSITVCISLVADLSPPEGRGRALIFLSIGNMVGGASAFAFGGSLLGYYTNAAPLVAGLDPWRNVVLVFAIVSMGLTLALLTIREPARREVTGEASSLSATLHALWQRRALLAPLFIGQVTVVMADAAASIWAAPVLERYYGSTPQEFGGWMGLVILGSGIIGAVIGGISSDLGHKSHIKGGILIGAVVAAVLSIPGAFFTLMPDVTGFAWMLLLLLTCGAVTGLVTSAAITVLVPNEIRGVCLGAFIVIGAIVGFGVAPTLVTLIASGLGGDQALRYGLAITSASASAIAAIGFIGALLRARKS</sequence>
<dbReference type="STRING" id="1759059.ATE48_11250"/>
<keyword evidence="4 6" id="KW-1133">Transmembrane helix</keyword>